<evidence type="ECO:0000313" key="3">
    <source>
        <dbReference type="Proteomes" id="UP000486351"/>
    </source>
</evidence>
<dbReference type="EMBL" id="QXFX01000389">
    <property type="protein sequence ID" value="KAE9117608.1"/>
    <property type="molecule type" value="Genomic_DNA"/>
</dbReference>
<evidence type="ECO:0000313" key="1">
    <source>
        <dbReference type="EMBL" id="KAE9117608.1"/>
    </source>
</evidence>
<organism evidence="2 3">
    <name type="scientific">Phytophthora fragariae</name>
    <dbReference type="NCBI Taxonomy" id="53985"/>
    <lineage>
        <taxon>Eukaryota</taxon>
        <taxon>Sar</taxon>
        <taxon>Stramenopiles</taxon>
        <taxon>Oomycota</taxon>
        <taxon>Peronosporomycetes</taxon>
        <taxon>Peronosporales</taxon>
        <taxon>Peronosporaceae</taxon>
        <taxon>Phytophthora</taxon>
    </lineage>
</organism>
<dbReference type="EMBL" id="QXFY01000413">
    <property type="protein sequence ID" value="KAE9345042.1"/>
    <property type="molecule type" value="Genomic_DNA"/>
</dbReference>
<comment type="caution">
    <text evidence="2">The sequence shown here is derived from an EMBL/GenBank/DDBJ whole genome shotgun (WGS) entry which is preliminary data.</text>
</comment>
<dbReference type="Proteomes" id="UP000486351">
    <property type="component" value="Unassembled WGS sequence"/>
</dbReference>
<dbReference type="AlphaFoldDB" id="A0A6G0RZN9"/>
<gene>
    <name evidence="2" type="ORF">PF008_g8933</name>
    <name evidence="1" type="ORF">PF010_g8535</name>
</gene>
<dbReference type="Proteomes" id="UP000488956">
    <property type="component" value="Unassembled WGS sequence"/>
</dbReference>
<evidence type="ECO:0000313" key="2">
    <source>
        <dbReference type="EMBL" id="KAE9345042.1"/>
    </source>
</evidence>
<reference evidence="3 4" key="1">
    <citation type="submission" date="2018-09" db="EMBL/GenBank/DDBJ databases">
        <title>Genomic investigation of the strawberry pathogen Phytophthora fragariae indicates pathogenicity is determined by transcriptional variation in three key races.</title>
        <authorList>
            <person name="Adams T.M."/>
            <person name="Armitage A.D."/>
            <person name="Sobczyk M.K."/>
            <person name="Bates H.J."/>
            <person name="Dunwell J.M."/>
            <person name="Nellist C.F."/>
            <person name="Harrison R.J."/>
        </authorList>
    </citation>
    <scope>NUCLEOTIDE SEQUENCE [LARGE SCALE GENOMIC DNA]</scope>
    <source>
        <strain evidence="2 3">NOV-77</strain>
        <strain evidence="1 4">ONT-3</strain>
    </source>
</reference>
<accession>A0A6G0RZN9</accession>
<name>A0A6G0RZN9_9STRA</name>
<proteinExistence type="predicted"/>
<sequence>MQSRTSSHPSLSHAKASAVGLGAVCSTPPRCMAAFYDETGKDSVSFTPLHPNIISGSIQAILSRWSSSTPPPVSPSL</sequence>
<protein>
    <submittedName>
        <fullName evidence="2">Uncharacterized protein</fullName>
    </submittedName>
</protein>
<evidence type="ECO:0000313" key="4">
    <source>
        <dbReference type="Proteomes" id="UP000488956"/>
    </source>
</evidence>